<accession>A0AAP7TD12</accession>
<protein>
    <recommendedName>
        <fullName evidence="1">Excalibur calcium-binding domain-containing protein</fullName>
    </recommendedName>
</protein>
<dbReference type="RefSeq" id="WP_065981199.1">
    <property type="nucleotide sequence ID" value="NZ_CP016913.1"/>
</dbReference>
<evidence type="ECO:0000313" key="3">
    <source>
        <dbReference type="Proteomes" id="UP000180036"/>
    </source>
</evidence>
<dbReference type="SMART" id="SM00894">
    <property type="entry name" value="Excalibur"/>
    <property type="match status" value="1"/>
</dbReference>
<dbReference type="Proteomes" id="UP000180036">
    <property type="component" value="Unassembled WGS sequence"/>
</dbReference>
<organism evidence="2 3">
    <name type="scientific">Bacillus amyloliquefaciens</name>
    <name type="common">Bacillus velezensis</name>
    <dbReference type="NCBI Taxonomy" id="1390"/>
    <lineage>
        <taxon>Bacteria</taxon>
        <taxon>Bacillati</taxon>
        <taxon>Bacillota</taxon>
        <taxon>Bacilli</taxon>
        <taxon>Bacillales</taxon>
        <taxon>Bacillaceae</taxon>
        <taxon>Bacillus</taxon>
        <taxon>Bacillus amyloliquefaciens group</taxon>
    </lineage>
</organism>
<reference evidence="2 3" key="1">
    <citation type="submission" date="2016-10" db="EMBL/GenBank/DDBJ databases">
        <authorList>
            <person name="Marach S."/>
            <person name="Prathuangwong S."/>
            <person name="Takikawa Y."/>
            <person name="Dohra H."/>
        </authorList>
    </citation>
    <scope>NUCLEOTIDE SEQUENCE [LARGE SCALE GENOMIC DNA]</scope>
    <source>
        <strain evidence="2 3">K2</strain>
    </source>
</reference>
<gene>
    <name evidence="2" type="ORF">BKP66_03460</name>
</gene>
<dbReference type="EMBL" id="MOEA01000001">
    <property type="protein sequence ID" value="OIK23017.1"/>
    <property type="molecule type" value="Genomic_DNA"/>
</dbReference>
<evidence type="ECO:0000259" key="1">
    <source>
        <dbReference type="SMART" id="SM00894"/>
    </source>
</evidence>
<evidence type="ECO:0000313" key="2">
    <source>
        <dbReference type="EMBL" id="OIK23017.1"/>
    </source>
</evidence>
<dbReference type="Pfam" id="PF05901">
    <property type="entry name" value="Excalibur"/>
    <property type="match status" value="1"/>
</dbReference>
<dbReference type="InterPro" id="IPR008613">
    <property type="entry name" value="Excalibur_Ca-bd_domain"/>
</dbReference>
<feature type="domain" description="Excalibur calcium-binding" evidence="1">
    <location>
        <begin position="33"/>
        <end position="87"/>
    </location>
</feature>
<name>A0AAP7TD12_BACAM</name>
<proteinExistence type="predicted"/>
<comment type="caution">
    <text evidence="2">The sequence shown here is derived from an EMBL/GenBank/DDBJ whole genome shotgun (WGS) entry which is preliminary data.</text>
</comment>
<sequence length="88" mass="9732">MNKLIAGFVSLGLLVGVTYSNPDVADAKTKVKAYANCKALNKDYKHGVGRYKGVKNKGGKPVKPYISKALYDKNKRLDRDKDNIACER</sequence>
<dbReference type="AlphaFoldDB" id="A0AAP7TD12"/>